<organism evidence="2 3">
    <name type="scientific">Nocardioides pocheonensis</name>
    <dbReference type="NCBI Taxonomy" id="661485"/>
    <lineage>
        <taxon>Bacteria</taxon>
        <taxon>Bacillati</taxon>
        <taxon>Actinomycetota</taxon>
        <taxon>Actinomycetes</taxon>
        <taxon>Propionibacteriales</taxon>
        <taxon>Nocardioidaceae</taxon>
        <taxon>Nocardioides</taxon>
    </lineage>
</organism>
<dbReference type="GO" id="GO:0008168">
    <property type="term" value="F:methyltransferase activity"/>
    <property type="evidence" value="ECO:0007669"/>
    <property type="project" value="UniProtKB-KW"/>
</dbReference>
<dbReference type="CDD" id="cd02440">
    <property type="entry name" value="AdoMet_MTases"/>
    <property type="match status" value="1"/>
</dbReference>
<dbReference type="Pfam" id="PF13649">
    <property type="entry name" value="Methyltransf_25"/>
    <property type="match status" value="1"/>
</dbReference>
<dbReference type="Gene3D" id="1.10.10.10">
    <property type="entry name" value="Winged helix-like DNA-binding domain superfamily/Winged helix DNA-binding domain"/>
    <property type="match status" value="1"/>
</dbReference>
<proteinExistence type="predicted"/>
<dbReference type="InterPro" id="IPR041698">
    <property type="entry name" value="Methyltransf_25"/>
</dbReference>
<dbReference type="EMBL" id="RJSF01000048">
    <property type="protein sequence ID" value="RNM11487.1"/>
    <property type="molecule type" value="Genomic_DNA"/>
</dbReference>
<dbReference type="OrthoDB" id="3289938at2"/>
<keyword evidence="2" id="KW-0489">Methyltransferase</keyword>
<dbReference type="SUPFAM" id="SSF53335">
    <property type="entry name" value="S-adenosyl-L-methionine-dependent methyltransferases"/>
    <property type="match status" value="1"/>
</dbReference>
<dbReference type="Proteomes" id="UP000279994">
    <property type="component" value="Unassembled WGS sequence"/>
</dbReference>
<dbReference type="InterPro" id="IPR036388">
    <property type="entry name" value="WH-like_DNA-bd_sf"/>
</dbReference>
<dbReference type="GO" id="GO:0032259">
    <property type="term" value="P:methylation"/>
    <property type="evidence" value="ECO:0007669"/>
    <property type="project" value="UniProtKB-KW"/>
</dbReference>
<name>A0A3N0GGA3_9ACTN</name>
<feature type="domain" description="Methyltransferase" evidence="1">
    <location>
        <begin position="169"/>
        <end position="263"/>
    </location>
</feature>
<dbReference type="Gene3D" id="3.40.50.150">
    <property type="entry name" value="Vaccinia Virus protein VP39"/>
    <property type="match status" value="1"/>
</dbReference>
<dbReference type="InterPro" id="IPR036390">
    <property type="entry name" value="WH_DNA-bd_sf"/>
</dbReference>
<dbReference type="SUPFAM" id="SSF46785">
    <property type="entry name" value="Winged helix' DNA-binding domain"/>
    <property type="match status" value="1"/>
</dbReference>
<evidence type="ECO:0000259" key="1">
    <source>
        <dbReference type="Pfam" id="PF13649"/>
    </source>
</evidence>
<keyword evidence="3" id="KW-1185">Reference proteome</keyword>
<gene>
    <name evidence="2" type="ORF">EFL26_22500</name>
</gene>
<dbReference type="InterPro" id="IPR029063">
    <property type="entry name" value="SAM-dependent_MTases_sf"/>
</dbReference>
<evidence type="ECO:0000313" key="2">
    <source>
        <dbReference type="EMBL" id="RNM11487.1"/>
    </source>
</evidence>
<keyword evidence="2" id="KW-0808">Transferase</keyword>
<comment type="caution">
    <text evidence="2">The sequence shown here is derived from an EMBL/GenBank/DDBJ whole genome shotgun (WGS) entry which is preliminary data.</text>
</comment>
<accession>A0A3N0GGA3</accession>
<reference evidence="2 3" key="1">
    <citation type="submission" date="2018-11" db="EMBL/GenBank/DDBJ databases">
        <authorList>
            <person name="Li F."/>
        </authorList>
    </citation>
    <scope>NUCLEOTIDE SEQUENCE [LARGE SCALE GENOMIC DNA]</scope>
    <source>
        <strain evidence="2 3">Gsoil 818</strain>
    </source>
</reference>
<evidence type="ECO:0000313" key="3">
    <source>
        <dbReference type="Proteomes" id="UP000279994"/>
    </source>
</evidence>
<sequence>MGDGPGFFEAYDAALTPLLGAQGFLALLQGAEEIGLLDVLREATTTGELAAATGLTERRARTVVQALLLHGVVAPDGDGHRLTPAWATLTAEHAFVTLRDALASAQIEARLLRDVAAGPDYWTMPAADRILFARAISPNPFSAGLVEGFRQGLAHDPAGEVLAGGGLLLELGCGVAGRVLTLLQAAPKLRAVGVELSEDLADEARLRAEMLGVADRFEVVCADAGDFSRPESFDVAFWSQFFFPDEARPAALRTLFTSLRSGGLVQAPLLGDDTSLTTEDPGPEARERSVFRVILDGWGVPDRDRDGLAAELEQAGFVDVRWVGGGAAGPLRIVARKP</sequence>
<dbReference type="AlphaFoldDB" id="A0A3N0GGA3"/>
<protein>
    <submittedName>
        <fullName evidence="2">Class I SAM-dependent methyltransferase</fullName>
    </submittedName>
</protein>